<reference evidence="2 3" key="1">
    <citation type="submission" date="2023-07" db="EMBL/GenBank/DDBJ databases">
        <title>Sorghum-associated microbial communities from plants grown in Nebraska, USA.</title>
        <authorList>
            <person name="Schachtman D."/>
        </authorList>
    </citation>
    <scope>NUCLEOTIDE SEQUENCE [LARGE SCALE GENOMIC DNA]</scope>
    <source>
        <strain evidence="2 3">BE310</strain>
    </source>
</reference>
<keyword evidence="3" id="KW-1185">Reference proteome</keyword>
<gene>
    <name evidence="2" type="ORF">J2X16_002522</name>
</gene>
<dbReference type="InterPro" id="IPR012312">
    <property type="entry name" value="Hemerythrin-like"/>
</dbReference>
<evidence type="ECO:0000313" key="3">
    <source>
        <dbReference type="Proteomes" id="UP001180536"/>
    </source>
</evidence>
<dbReference type="Pfam" id="PF01814">
    <property type="entry name" value="Hemerythrin"/>
    <property type="match status" value="1"/>
</dbReference>
<proteinExistence type="predicted"/>
<protein>
    <recommendedName>
        <fullName evidence="1">Hemerythrin-like domain-containing protein</fullName>
    </recommendedName>
</protein>
<dbReference type="RefSeq" id="WP_310345023.1">
    <property type="nucleotide sequence ID" value="NZ_JAVDXQ010000003.1"/>
</dbReference>
<evidence type="ECO:0000259" key="1">
    <source>
        <dbReference type="Pfam" id="PF01814"/>
    </source>
</evidence>
<dbReference type="Gene3D" id="1.20.120.520">
    <property type="entry name" value="nmb1532 protein domain like"/>
    <property type="match status" value="1"/>
</dbReference>
<comment type="caution">
    <text evidence="2">The sequence shown here is derived from an EMBL/GenBank/DDBJ whole genome shotgun (WGS) entry which is preliminary data.</text>
</comment>
<dbReference type="InterPro" id="IPR045808">
    <property type="entry name" value="Hr_FBXL5"/>
</dbReference>
<sequence length="244" mass="25868">MHTSLQEILAVRGTAMAPRFDIYASIHKGLRLMLADLVTSAGRADPGDPASLQQLAGKVEAAADFCASHLKHENAFVHPALERAQPGASQRIATEHVGHGRDIEALRTHARALAGCAAQDRAAACRALYHAVSLFAADNLAHMHLEETEHNAVLWAHLDDAGIMAVHHQILAALSPAEMMASLRWMLPALAPAERLGMLGGMRANAPAPVFGAVLALARERLDDDDWAALARGLDLPVAPGLAA</sequence>
<evidence type="ECO:0000313" key="2">
    <source>
        <dbReference type="EMBL" id="MDR7297175.1"/>
    </source>
</evidence>
<name>A0ABU1Z989_9BURK</name>
<organism evidence="2 3">
    <name type="scientific">Pelomonas aquatica</name>
    <dbReference type="NCBI Taxonomy" id="431058"/>
    <lineage>
        <taxon>Bacteria</taxon>
        <taxon>Pseudomonadati</taxon>
        <taxon>Pseudomonadota</taxon>
        <taxon>Betaproteobacteria</taxon>
        <taxon>Burkholderiales</taxon>
        <taxon>Sphaerotilaceae</taxon>
        <taxon>Roseateles</taxon>
    </lineage>
</organism>
<dbReference type="CDD" id="cd12109">
    <property type="entry name" value="Hr_FBXL5"/>
    <property type="match status" value="1"/>
</dbReference>
<feature type="domain" description="Hemerythrin-like" evidence="1">
    <location>
        <begin position="25"/>
        <end position="148"/>
    </location>
</feature>
<accession>A0ABU1Z989</accession>
<dbReference type="Proteomes" id="UP001180536">
    <property type="component" value="Unassembled WGS sequence"/>
</dbReference>
<dbReference type="EMBL" id="JAVDXQ010000003">
    <property type="protein sequence ID" value="MDR7297175.1"/>
    <property type="molecule type" value="Genomic_DNA"/>
</dbReference>